<keyword evidence="1" id="KW-1133">Transmembrane helix</keyword>
<proteinExistence type="predicted"/>
<gene>
    <name evidence="2" type="ORF">ACAT0790_LOCUS24495</name>
</gene>
<reference evidence="2" key="1">
    <citation type="submission" date="2021-01" db="EMBL/GenBank/DDBJ databases">
        <authorList>
            <person name="Corre E."/>
            <person name="Pelletier E."/>
            <person name="Niang G."/>
            <person name="Scheremetjew M."/>
            <person name="Finn R."/>
            <person name="Kale V."/>
            <person name="Holt S."/>
            <person name="Cochrane G."/>
            <person name="Meng A."/>
            <person name="Brown T."/>
            <person name="Cohen L."/>
        </authorList>
    </citation>
    <scope>NUCLEOTIDE SEQUENCE</scope>
    <source>
        <strain evidence="2">OF101</strain>
    </source>
</reference>
<feature type="transmembrane region" description="Helical" evidence="1">
    <location>
        <begin position="178"/>
        <end position="201"/>
    </location>
</feature>
<sequence length="233" mass="25645">MATPEDGGAASPWLRRFLILIPFVGVLAVLVYNAFFWYRYATAQVAFDSMEQGTCVLNSPGYSVPWNYLKSYHSYPLAGTFGMAHSAWTKVPCDVNLTVFDAHGSRLPPSSPGRTLVYFTYWQHLVIDVIHDTCSRLVPKQAQAGRFDCSFNLDAERSVSQGVYIGSMDELPDYPDLYLMKAAGLSTCTLGPIALLICFCAKGAMKRHRRSVAAREADSSDLRNTGKPLLAGA</sequence>
<name>A0A7S1MMX4_ALECA</name>
<accession>A0A7S1MMX4</accession>
<dbReference type="AlphaFoldDB" id="A0A7S1MMX4"/>
<evidence type="ECO:0000313" key="2">
    <source>
        <dbReference type="EMBL" id="CAD9135901.1"/>
    </source>
</evidence>
<keyword evidence="1" id="KW-0472">Membrane</keyword>
<keyword evidence="1" id="KW-0812">Transmembrane</keyword>
<feature type="transmembrane region" description="Helical" evidence="1">
    <location>
        <begin position="17"/>
        <end position="38"/>
    </location>
</feature>
<dbReference type="EMBL" id="HBGE01040576">
    <property type="protein sequence ID" value="CAD9135901.1"/>
    <property type="molecule type" value="Transcribed_RNA"/>
</dbReference>
<protein>
    <submittedName>
        <fullName evidence="2">Uncharacterized protein</fullName>
    </submittedName>
</protein>
<organism evidence="2">
    <name type="scientific">Alexandrium catenella</name>
    <name type="common">Red tide dinoflagellate</name>
    <name type="synonym">Gonyaulax catenella</name>
    <dbReference type="NCBI Taxonomy" id="2925"/>
    <lineage>
        <taxon>Eukaryota</taxon>
        <taxon>Sar</taxon>
        <taxon>Alveolata</taxon>
        <taxon>Dinophyceae</taxon>
        <taxon>Gonyaulacales</taxon>
        <taxon>Pyrocystaceae</taxon>
        <taxon>Alexandrium</taxon>
    </lineage>
</organism>
<evidence type="ECO:0000256" key="1">
    <source>
        <dbReference type="SAM" id="Phobius"/>
    </source>
</evidence>